<dbReference type="VEuPathDB" id="TriTrypDB:BSAL_63150"/>
<proteinExistence type="predicted"/>
<keyword evidence="3" id="KW-1185">Reference proteome</keyword>
<dbReference type="Proteomes" id="UP000051952">
    <property type="component" value="Unassembled WGS sequence"/>
</dbReference>
<gene>
    <name evidence="2" type="ORF">BSAL_63150</name>
</gene>
<evidence type="ECO:0000256" key="1">
    <source>
        <dbReference type="SAM" id="MobiDB-lite"/>
    </source>
</evidence>
<dbReference type="AlphaFoldDB" id="A0A0S4IRW5"/>
<evidence type="ECO:0000313" key="2">
    <source>
        <dbReference type="EMBL" id="CUF50862.1"/>
    </source>
</evidence>
<sequence>MTATWLRVETDRPSRLQAPSHAPPPQVEGMDRLFEAPLALRRVAMSTTEDIHLFQFPNEDRMGTVRVTCGGRSLDTWDAQTISTFAVNALRLSSTKGAGLLLDSCTTRTPVDDNEMTHHQRRYSRTVSSSSFSSQNAEKYLNDYQRWHDQSLERLPLQEQVQTNHTINRHHIGDHQQQQEPTSLLFWETRKPSIHRFASSSGTVPLHPFLCILERRRSLPVGAVFIVGQSWMIHSAATAADDVTTPLTATPSVLQRTPANIASLAPHKEHFLSVLQLNRGVFFTMARCLAEAFPRSPLFSTTKDAVETLTNASMNTSDAVPDASGSVFFFSVFNLGGLVLASRSFVEFTSQWEKVLISSLAMDQLIPKAASFDADVNKDAGSAVRIVEVPLKMCRLSGQRAVDLVVVTVGSALSMVFALLPTPASGVKGAALADALRSKVCSKTPSPVYNGFCQRNARGEGIQPTRATTDEEHVPLFPGLHGRGTGSLHKHIDVCTVEPDNVGSSKLLDELSSSDDESEDSVFCGCTVAGKGSSPAFGEASSERVLSATSQDILEALIVRSAAKFMKLEERCVAPLVVKGGCVAFHATLQSDSPLLAAAASTLVLERQRQLHQVSYHAFEVSLWRYAHSFSEHRGIASITHAAAKESQTAMESFRRCQGAGAAWEPHFSYSTVRGNHHQRIPTTLVQHAKQVLPLTETCAVLTVSTALDEKAVATHMEPSNEAHRTGFSVSTKSAPYGVAQESWRALRSFSSLSEAVMEGCLALQRTGLVVSSS</sequence>
<protein>
    <submittedName>
        <fullName evidence="2">Uncharacterized protein</fullName>
    </submittedName>
</protein>
<dbReference type="EMBL" id="CYKH01000341">
    <property type="protein sequence ID" value="CUF50862.1"/>
    <property type="molecule type" value="Genomic_DNA"/>
</dbReference>
<feature type="region of interest" description="Disordered" evidence="1">
    <location>
        <begin position="8"/>
        <end position="28"/>
    </location>
</feature>
<evidence type="ECO:0000313" key="3">
    <source>
        <dbReference type="Proteomes" id="UP000051952"/>
    </source>
</evidence>
<name>A0A0S4IRW5_BODSA</name>
<organism evidence="2 3">
    <name type="scientific">Bodo saltans</name>
    <name type="common">Flagellated protozoan</name>
    <dbReference type="NCBI Taxonomy" id="75058"/>
    <lineage>
        <taxon>Eukaryota</taxon>
        <taxon>Discoba</taxon>
        <taxon>Euglenozoa</taxon>
        <taxon>Kinetoplastea</taxon>
        <taxon>Metakinetoplastina</taxon>
        <taxon>Eubodonida</taxon>
        <taxon>Bodonidae</taxon>
        <taxon>Bodo</taxon>
    </lineage>
</organism>
<reference evidence="3" key="1">
    <citation type="submission" date="2015-09" db="EMBL/GenBank/DDBJ databases">
        <authorList>
            <consortium name="Pathogen Informatics"/>
        </authorList>
    </citation>
    <scope>NUCLEOTIDE SEQUENCE [LARGE SCALE GENOMIC DNA]</scope>
    <source>
        <strain evidence="3">Lake Konstanz</strain>
    </source>
</reference>
<accession>A0A0S4IRW5</accession>